<feature type="region of interest" description="Disordered" evidence="1">
    <location>
        <begin position="124"/>
        <end position="146"/>
    </location>
</feature>
<reference evidence="3" key="1">
    <citation type="submission" date="2016-10" db="EMBL/GenBank/DDBJ databases">
        <authorList>
            <person name="Varghese N."/>
            <person name="Submissions S."/>
        </authorList>
    </citation>
    <scope>NUCLEOTIDE SEQUENCE [LARGE SCALE GENOMIC DNA]</scope>
    <source>
        <strain evidence="3">DSM 17044</strain>
    </source>
</reference>
<dbReference type="AlphaFoldDB" id="A0A1H7RYB8"/>
<protein>
    <recommendedName>
        <fullName evidence="4">DUF2007 domain-containing protein</fullName>
    </recommendedName>
</protein>
<organism evidence="2 3">
    <name type="scientific">Stigmatella aurantiaca</name>
    <dbReference type="NCBI Taxonomy" id="41"/>
    <lineage>
        <taxon>Bacteria</taxon>
        <taxon>Pseudomonadati</taxon>
        <taxon>Myxococcota</taxon>
        <taxon>Myxococcia</taxon>
        <taxon>Myxococcales</taxon>
        <taxon>Cystobacterineae</taxon>
        <taxon>Archangiaceae</taxon>
        <taxon>Stigmatella</taxon>
    </lineage>
</organism>
<name>A0A1H7RYB8_STIAU</name>
<sequence>MKYCVECGSEYQDSVTACADCPGVQLVDKETMRERGLPVANERDTRQFVRVGTAEDPLTAEDYVQVLEAARVPVFTRPGRAGSVDALTTGNVMPWWEILVPVEHSARAIELIAREKDNLQATEAEAIRAAEEEELESEGYTAPPPA</sequence>
<gene>
    <name evidence="2" type="ORF">SAMN05444354_107237</name>
</gene>
<accession>A0A1H7RYB8</accession>
<keyword evidence="3" id="KW-1185">Reference proteome</keyword>
<dbReference type="EMBL" id="FOAP01000007">
    <property type="protein sequence ID" value="SEL65232.1"/>
    <property type="molecule type" value="Genomic_DNA"/>
</dbReference>
<dbReference type="RefSeq" id="WP_075007271.1">
    <property type="nucleotide sequence ID" value="NZ_FOAP01000007.1"/>
</dbReference>
<evidence type="ECO:0008006" key="4">
    <source>
        <dbReference type="Google" id="ProtNLM"/>
    </source>
</evidence>
<dbReference type="Proteomes" id="UP000182719">
    <property type="component" value="Unassembled WGS sequence"/>
</dbReference>
<dbReference type="OrthoDB" id="5512802at2"/>
<evidence type="ECO:0000313" key="2">
    <source>
        <dbReference type="EMBL" id="SEL65232.1"/>
    </source>
</evidence>
<proteinExistence type="predicted"/>
<evidence type="ECO:0000313" key="3">
    <source>
        <dbReference type="Proteomes" id="UP000182719"/>
    </source>
</evidence>
<evidence type="ECO:0000256" key="1">
    <source>
        <dbReference type="SAM" id="MobiDB-lite"/>
    </source>
</evidence>